<proteinExistence type="predicted"/>
<dbReference type="STRING" id="670482.SAMN04488542_12461"/>
<evidence type="ECO:0000313" key="1">
    <source>
        <dbReference type="EMBL" id="SDG04847.1"/>
    </source>
</evidence>
<organism evidence="1 2">
    <name type="scientific">Fontibacillus panacisegetis</name>
    <dbReference type="NCBI Taxonomy" id="670482"/>
    <lineage>
        <taxon>Bacteria</taxon>
        <taxon>Bacillati</taxon>
        <taxon>Bacillota</taxon>
        <taxon>Bacilli</taxon>
        <taxon>Bacillales</taxon>
        <taxon>Paenibacillaceae</taxon>
        <taxon>Fontibacillus</taxon>
    </lineage>
</organism>
<protein>
    <submittedName>
        <fullName evidence="1">Uncharacterized protein</fullName>
    </submittedName>
</protein>
<keyword evidence="2" id="KW-1185">Reference proteome</keyword>
<dbReference type="Proteomes" id="UP000198972">
    <property type="component" value="Unassembled WGS sequence"/>
</dbReference>
<dbReference type="EMBL" id="FNBG01000024">
    <property type="protein sequence ID" value="SDG04847.1"/>
    <property type="molecule type" value="Genomic_DNA"/>
</dbReference>
<sequence length="63" mass="7049">MLRPSNQVQIGVDYYPEQWCGQGAMVCAIVRGIQLKGAHSVQMRTSITPNRSISIKSDVEMLR</sequence>
<reference evidence="1 2" key="1">
    <citation type="submission" date="2016-10" db="EMBL/GenBank/DDBJ databases">
        <authorList>
            <person name="de Groot N.N."/>
        </authorList>
    </citation>
    <scope>NUCLEOTIDE SEQUENCE [LARGE SCALE GENOMIC DNA]</scope>
    <source>
        <strain evidence="1 2">DSM 28129</strain>
    </source>
</reference>
<dbReference type="AlphaFoldDB" id="A0A1G7R288"/>
<accession>A0A1G7R288</accession>
<gene>
    <name evidence="1" type="ORF">SAMN04488542_12461</name>
</gene>
<name>A0A1G7R288_9BACL</name>
<evidence type="ECO:0000313" key="2">
    <source>
        <dbReference type="Proteomes" id="UP000198972"/>
    </source>
</evidence>